<dbReference type="EMBL" id="JAGKSB010000014">
    <property type="protein sequence ID" value="MBP3944200.1"/>
    <property type="molecule type" value="Genomic_DNA"/>
</dbReference>
<proteinExistence type="predicted"/>
<keyword evidence="3" id="KW-1185">Reference proteome</keyword>
<gene>
    <name evidence="2" type="primary">apaG</name>
    <name evidence="2" type="ORF">J5U18_11655</name>
</gene>
<name>A0A8T4HAR5_9SPHI</name>
<dbReference type="NCBIfam" id="NF003967">
    <property type="entry name" value="PRK05461.1"/>
    <property type="match status" value="1"/>
</dbReference>
<dbReference type="PANTHER" id="PTHR47191">
    <property type="entry name" value="OS05G0170800 PROTEIN"/>
    <property type="match status" value="1"/>
</dbReference>
<dbReference type="AlphaFoldDB" id="A0A8T4HAR5"/>
<evidence type="ECO:0000313" key="2">
    <source>
        <dbReference type="EMBL" id="MBP3944200.1"/>
    </source>
</evidence>
<accession>A0A8T4HAR5</accession>
<evidence type="ECO:0000313" key="3">
    <source>
        <dbReference type="Proteomes" id="UP000679691"/>
    </source>
</evidence>
<evidence type="ECO:0000259" key="1">
    <source>
        <dbReference type="PROSITE" id="PS51087"/>
    </source>
</evidence>
<reference evidence="2" key="1">
    <citation type="submission" date="2021-03" db="EMBL/GenBank/DDBJ databases">
        <authorList>
            <person name="Lu T."/>
            <person name="Wang Q."/>
            <person name="Han X."/>
        </authorList>
    </citation>
    <scope>NUCLEOTIDE SEQUENCE</scope>
    <source>
        <strain evidence="2">WQ 2009</strain>
    </source>
</reference>
<comment type="caution">
    <text evidence="2">The sequence shown here is derived from an EMBL/GenBank/DDBJ whole genome shotgun (WGS) entry which is preliminary data.</text>
</comment>
<dbReference type="Proteomes" id="UP000679691">
    <property type="component" value="Unassembled WGS sequence"/>
</dbReference>
<dbReference type="InterPro" id="IPR007474">
    <property type="entry name" value="ApaG_domain"/>
</dbReference>
<dbReference type="Gene3D" id="2.60.40.1470">
    <property type="entry name" value="ApaG domain"/>
    <property type="match status" value="1"/>
</dbReference>
<dbReference type="InterPro" id="IPR036767">
    <property type="entry name" value="ApaG_sf"/>
</dbReference>
<dbReference type="Pfam" id="PF04379">
    <property type="entry name" value="DUF525"/>
    <property type="match status" value="1"/>
</dbReference>
<dbReference type="SUPFAM" id="SSF110069">
    <property type="entry name" value="ApaG-like"/>
    <property type="match status" value="1"/>
</dbReference>
<dbReference type="InterPro" id="IPR050718">
    <property type="entry name" value="ApaG-like"/>
</dbReference>
<dbReference type="RefSeq" id="WP_353547706.1">
    <property type="nucleotide sequence ID" value="NZ_JAGKSB010000014.1"/>
</dbReference>
<protein>
    <submittedName>
        <fullName evidence="2">Co2+/Mg2+ efflux protein ApaG</fullName>
    </submittedName>
</protein>
<dbReference type="PROSITE" id="PS51087">
    <property type="entry name" value="APAG"/>
    <property type="match status" value="1"/>
</dbReference>
<dbReference type="PANTHER" id="PTHR47191:SF2">
    <property type="entry name" value="OS05G0170800 PROTEIN"/>
    <property type="match status" value="1"/>
</dbReference>
<organism evidence="2 3">
    <name type="scientific">Rhinopithecimicrobium faecis</name>
    <dbReference type="NCBI Taxonomy" id="2820698"/>
    <lineage>
        <taxon>Bacteria</taxon>
        <taxon>Pseudomonadati</taxon>
        <taxon>Bacteroidota</taxon>
        <taxon>Sphingobacteriia</taxon>
        <taxon>Sphingobacteriales</taxon>
        <taxon>Sphingobacteriaceae</taxon>
        <taxon>Rhinopithecimicrobium</taxon>
    </lineage>
</organism>
<feature type="domain" description="ApaG" evidence="1">
    <location>
        <begin position="5"/>
        <end position="130"/>
    </location>
</feature>
<sequence length="130" mass="15164">MFVATSITQEVEVTVETLYQSEYSNPEMEHFRYAYRITIKNMSAHDIQLTHRYWHIFDAKGDHKLIDAIGVVGQQPIITAGQSHQYVSGCNLKSPYGYMVGHYEMLRLYNHETFRVSIPQFNLIADYKLN</sequence>